<dbReference type="RefSeq" id="WP_036833188.1">
    <property type="nucleotide sequence ID" value="NZ_AVPG01000005.1"/>
</dbReference>
<evidence type="ECO:0000313" key="6">
    <source>
        <dbReference type="Proteomes" id="UP000030401"/>
    </source>
</evidence>
<dbReference type="STRING" id="1385512.N784_14360"/>
<evidence type="ECO:0000313" key="5">
    <source>
        <dbReference type="EMBL" id="KGX87786.1"/>
    </source>
</evidence>
<dbReference type="SMART" id="SM00354">
    <property type="entry name" value="HTH_LACI"/>
    <property type="match status" value="1"/>
</dbReference>
<keyword evidence="3" id="KW-0804">Transcription</keyword>
<accession>A0A0A5G3T6</accession>
<dbReference type="InterPro" id="IPR028082">
    <property type="entry name" value="Peripla_BP_I"/>
</dbReference>
<dbReference type="CDD" id="cd06294">
    <property type="entry name" value="PBP1_MalR-like"/>
    <property type="match status" value="1"/>
</dbReference>
<dbReference type="PANTHER" id="PTHR30146:SF109">
    <property type="entry name" value="HTH-TYPE TRANSCRIPTIONAL REGULATOR GALS"/>
    <property type="match status" value="1"/>
</dbReference>
<keyword evidence="6" id="KW-1185">Reference proteome</keyword>
<dbReference type="PANTHER" id="PTHR30146">
    <property type="entry name" value="LACI-RELATED TRANSCRIPTIONAL REPRESSOR"/>
    <property type="match status" value="1"/>
</dbReference>
<protein>
    <submittedName>
        <fullName evidence="5">LacI family transcription regulator</fullName>
    </submittedName>
</protein>
<comment type="caution">
    <text evidence="5">The sequence shown here is derived from an EMBL/GenBank/DDBJ whole genome shotgun (WGS) entry which is preliminary data.</text>
</comment>
<dbReference type="Pfam" id="PF13377">
    <property type="entry name" value="Peripla_BP_3"/>
    <property type="match status" value="1"/>
</dbReference>
<dbReference type="PROSITE" id="PS50932">
    <property type="entry name" value="HTH_LACI_2"/>
    <property type="match status" value="1"/>
</dbReference>
<sequence length="340" mass="37853">MSVTIKDVAKQANVSPSTVSRVISDSDRISDKTKRKVRKVMEELGYHINVNGRVLVRQSTETIGIVMKGSSSHSLDNPFFFELLRGISNACHQHHYHLQITTGDSEEAIFQDVVNMVQGKRVDGIIVLYSKDDDKVAPYLVEQGFPFVMIGKPLFHSNNVMYVDNDNVAASKEVTEYLIQLGHKRIGFVGGDFHFEVATARLEGYKQAHRANGLHVDHRYIQPIQLNRSNADKVVTELLALSQPPTAFVVTDDYNALSVMQSLQAHGQQVPRDVSVVGFNNTIISKLSSPTITTVDTQSYQLGFASANNIIELLTKPDMVKRSTIIPTQIIKRDSCKSIN</sequence>
<dbReference type="InterPro" id="IPR000843">
    <property type="entry name" value="HTH_LacI"/>
</dbReference>
<dbReference type="OrthoDB" id="9788209at2"/>
<evidence type="ECO:0000256" key="1">
    <source>
        <dbReference type="ARBA" id="ARBA00023015"/>
    </source>
</evidence>
<gene>
    <name evidence="5" type="ORF">N784_14360</name>
</gene>
<dbReference type="EMBL" id="AVPG01000005">
    <property type="protein sequence ID" value="KGX87786.1"/>
    <property type="molecule type" value="Genomic_DNA"/>
</dbReference>
<dbReference type="Pfam" id="PF00356">
    <property type="entry name" value="LacI"/>
    <property type="match status" value="1"/>
</dbReference>
<reference evidence="5 6" key="1">
    <citation type="submission" date="2013-08" db="EMBL/GenBank/DDBJ databases">
        <authorList>
            <person name="Huang J."/>
            <person name="Wang G."/>
        </authorList>
    </citation>
    <scope>NUCLEOTIDE SEQUENCE [LARGE SCALE GENOMIC DNA]</scope>
    <source>
        <strain evidence="5 6">JSM 072002</strain>
    </source>
</reference>
<dbReference type="PRINTS" id="PR00036">
    <property type="entry name" value="HTHLACI"/>
</dbReference>
<dbReference type="InterPro" id="IPR046335">
    <property type="entry name" value="LacI/GalR-like_sensor"/>
</dbReference>
<dbReference type="SUPFAM" id="SSF47413">
    <property type="entry name" value="lambda repressor-like DNA-binding domains"/>
    <property type="match status" value="1"/>
</dbReference>
<dbReference type="InterPro" id="IPR010982">
    <property type="entry name" value="Lambda_DNA-bd_dom_sf"/>
</dbReference>
<proteinExistence type="predicted"/>
<evidence type="ECO:0000259" key="4">
    <source>
        <dbReference type="PROSITE" id="PS50932"/>
    </source>
</evidence>
<dbReference type="AlphaFoldDB" id="A0A0A5G3T6"/>
<dbReference type="Gene3D" id="1.10.260.40">
    <property type="entry name" value="lambda repressor-like DNA-binding domains"/>
    <property type="match status" value="1"/>
</dbReference>
<dbReference type="PROSITE" id="PS00356">
    <property type="entry name" value="HTH_LACI_1"/>
    <property type="match status" value="1"/>
</dbReference>
<organism evidence="5 6">
    <name type="scientific">Pontibacillus litoralis JSM 072002</name>
    <dbReference type="NCBI Taxonomy" id="1385512"/>
    <lineage>
        <taxon>Bacteria</taxon>
        <taxon>Bacillati</taxon>
        <taxon>Bacillota</taxon>
        <taxon>Bacilli</taxon>
        <taxon>Bacillales</taxon>
        <taxon>Bacillaceae</taxon>
        <taxon>Pontibacillus</taxon>
    </lineage>
</organism>
<feature type="domain" description="HTH lacI-type" evidence="4">
    <location>
        <begin position="3"/>
        <end position="57"/>
    </location>
</feature>
<evidence type="ECO:0000256" key="2">
    <source>
        <dbReference type="ARBA" id="ARBA00023125"/>
    </source>
</evidence>
<keyword evidence="2" id="KW-0238">DNA-binding</keyword>
<keyword evidence="1" id="KW-0805">Transcription regulation</keyword>
<dbReference type="Proteomes" id="UP000030401">
    <property type="component" value="Unassembled WGS sequence"/>
</dbReference>
<dbReference type="GO" id="GO:0000976">
    <property type="term" value="F:transcription cis-regulatory region binding"/>
    <property type="evidence" value="ECO:0007669"/>
    <property type="project" value="TreeGrafter"/>
</dbReference>
<dbReference type="GO" id="GO:0003700">
    <property type="term" value="F:DNA-binding transcription factor activity"/>
    <property type="evidence" value="ECO:0007669"/>
    <property type="project" value="TreeGrafter"/>
</dbReference>
<dbReference type="CDD" id="cd01392">
    <property type="entry name" value="HTH_LacI"/>
    <property type="match status" value="1"/>
</dbReference>
<dbReference type="Gene3D" id="3.40.50.2300">
    <property type="match status" value="2"/>
</dbReference>
<dbReference type="SUPFAM" id="SSF53822">
    <property type="entry name" value="Periplasmic binding protein-like I"/>
    <property type="match status" value="1"/>
</dbReference>
<evidence type="ECO:0000256" key="3">
    <source>
        <dbReference type="ARBA" id="ARBA00023163"/>
    </source>
</evidence>
<name>A0A0A5G3T6_9BACI</name>
<dbReference type="eggNOG" id="COG1609">
    <property type="taxonomic scope" value="Bacteria"/>
</dbReference>